<reference evidence="3" key="1">
    <citation type="journal article" date="2019" name="Int. J. Syst. Evol. Microbiol.">
        <title>The Global Catalogue of Microorganisms (GCM) 10K type strain sequencing project: providing services to taxonomists for standard genome sequencing and annotation.</title>
        <authorList>
            <consortium name="The Broad Institute Genomics Platform"/>
            <consortium name="The Broad Institute Genome Sequencing Center for Infectious Disease"/>
            <person name="Wu L."/>
            <person name="Ma J."/>
        </authorList>
    </citation>
    <scope>NUCLEOTIDE SEQUENCE [LARGE SCALE GENOMIC DNA]</scope>
    <source>
        <strain evidence="3">KCTC 62784</strain>
    </source>
</reference>
<dbReference type="EMBL" id="JBHRSE010000123">
    <property type="protein sequence ID" value="MFC3025610.1"/>
    <property type="molecule type" value="Genomic_DNA"/>
</dbReference>
<proteinExistence type="predicted"/>
<name>A0ABV7CEV4_9VIBR</name>
<feature type="domain" description="DUF4123" evidence="1">
    <location>
        <begin position="24"/>
        <end position="137"/>
    </location>
</feature>
<gene>
    <name evidence="2" type="ORF">ACFODT_17555</name>
</gene>
<dbReference type="RefSeq" id="WP_241967539.1">
    <property type="nucleotide sequence ID" value="NZ_AP024912.1"/>
</dbReference>
<accession>A0ABV7CEV4</accession>
<keyword evidence="3" id="KW-1185">Reference proteome</keyword>
<sequence>MVVTFQLSELKPSFAEHDVNTPMYLFVDGGQVDNLVTYLYQLPGHLDIEPMYLYPPYDALKEVSPYMVRATAEVKQWFFSLNDITAGFFFSSDEPLDSLRDYYRRFIQVQTPYHSEVMLKMAHSEVAWVLLSHADSPFWGAMQTAWLPTRLGWQVLHAPKNPISLDSETMFVLNDEVWQELGRISWRNNLETIAAHLDRYFPEVRGKHLDFGGWIHDHATIGYQQGFTTERDLLQYFNVLACVGDNPKHIERRHPNIYTLMTKPSASTPSQRIEKAAEMAWAYYETSVQGEAGEQSNG</sequence>
<dbReference type="InterPro" id="IPR025391">
    <property type="entry name" value="DUF4123"/>
</dbReference>
<evidence type="ECO:0000313" key="2">
    <source>
        <dbReference type="EMBL" id="MFC3025610.1"/>
    </source>
</evidence>
<comment type="caution">
    <text evidence="2">The sequence shown here is derived from an EMBL/GenBank/DDBJ whole genome shotgun (WGS) entry which is preliminary data.</text>
</comment>
<evidence type="ECO:0000259" key="1">
    <source>
        <dbReference type="Pfam" id="PF13503"/>
    </source>
</evidence>
<evidence type="ECO:0000313" key="3">
    <source>
        <dbReference type="Proteomes" id="UP001595384"/>
    </source>
</evidence>
<organism evidence="2 3">
    <name type="scientific">Vibrio zhugei</name>
    <dbReference type="NCBI Taxonomy" id="2479546"/>
    <lineage>
        <taxon>Bacteria</taxon>
        <taxon>Pseudomonadati</taxon>
        <taxon>Pseudomonadota</taxon>
        <taxon>Gammaproteobacteria</taxon>
        <taxon>Vibrionales</taxon>
        <taxon>Vibrionaceae</taxon>
        <taxon>Vibrio</taxon>
    </lineage>
</organism>
<protein>
    <submittedName>
        <fullName evidence="2">DUF4123 domain-containing protein</fullName>
    </submittedName>
</protein>
<dbReference type="Pfam" id="PF13503">
    <property type="entry name" value="DUF4123"/>
    <property type="match status" value="1"/>
</dbReference>
<dbReference type="Proteomes" id="UP001595384">
    <property type="component" value="Unassembled WGS sequence"/>
</dbReference>